<feature type="transmembrane region" description="Helical" evidence="1">
    <location>
        <begin position="12"/>
        <end position="33"/>
    </location>
</feature>
<proteinExistence type="predicted"/>
<evidence type="ECO:0000313" key="3">
    <source>
        <dbReference type="Proteomes" id="UP000584374"/>
    </source>
</evidence>
<comment type="caution">
    <text evidence="2">The sequence shown here is derived from an EMBL/GenBank/DDBJ whole genome shotgun (WGS) entry which is preliminary data.</text>
</comment>
<keyword evidence="3" id="KW-1185">Reference proteome</keyword>
<dbReference type="RefSeq" id="WP_184725882.1">
    <property type="nucleotide sequence ID" value="NZ_JACHIW010000001.1"/>
</dbReference>
<dbReference type="EMBL" id="JACHIW010000001">
    <property type="protein sequence ID" value="MBB5154327.1"/>
    <property type="molecule type" value="Genomic_DNA"/>
</dbReference>
<reference evidence="2 3" key="1">
    <citation type="submission" date="2020-08" db="EMBL/GenBank/DDBJ databases">
        <title>Sequencing the genomes of 1000 actinobacteria strains.</title>
        <authorList>
            <person name="Klenk H.-P."/>
        </authorList>
    </citation>
    <scope>NUCLEOTIDE SEQUENCE [LARGE SCALE GENOMIC DNA]</scope>
    <source>
        <strain evidence="2 3">DSM 45584</strain>
    </source>
</reference>
<protein>
    <submittedName>
        <fullName evidence="2">Uncharacterized protein</fullName>
    </submittedName>
</protein>
<sequence>MDVVLGFINSPMGAPSAIGVLAVGVAFVAVFPLRGGNGQHAGAGPGAVSVWQIRDATQSAATRHPAETRERDTFDDMTAEQCRAYLADRHRRMLVAEPPPYVGKHRLAIEDLVDEIYPKVAVALAPAALAHQVWPDGIRVSAPIRTKSLRPSRSRG</sequence>
<keyword evidence="1" id="KW-1133">Transmembrane helix</keyword>
<evidence type="ECO:0000313" key="2">
    <source>
        <dbReference type="EMBL" id="MBB5154327.1"/>
    </source>
</evidence>
<evidence type="ECO:0000256" key="1">
    <source>
        <dbReference type="SAM" id="Phobius"/>
    </source>
</evidence>
<dbReference type="AlphaFoldDB" id="A0A840Q2W8"/>
<gene>
    <name evidence="2" type="ORF">BJ970_001861</name>
</gene>
<organism evidence="2 3">
    <name type="scientific">Saccharopolyspora phatthalungensis</name>
    <dbReference type="NCBI Taxonomy" id="664693"/>
    <lineage>
        <taxon>Bacteria</taxon>
        <taxon>Bacillati</taxon>
        <taxon>Actinomycetota</taxon>
        <taxon>Actinomycetes</taxon>
        <taxon>Pseudonocardiales</taxon>
        <taxon>Pseudonocardiaceae</taxon>
        <taxon>Saccharopolyspora</taxon>
    </lineage>
</organism>
<name>A0A840Q2W8_9PSEU</name>
<keyword evidence="1" id="KW-0812">Transmembrane</keyword>
<dbReference type="Proteomes" id="UP000584374">
    <property type="component" value="Unassembled WGS sequence"/>
</dbReference>
<accession>A0A840Q2W8</accession>
<keyword evidence="1" id="KW-0472">Membrane</keyword>